<dbReference type="Gene3D" id="2.60.120.260">
    <property type="entry name" value="Galactose-binding domain-like"/>
    <property type="match status" value="1"/>
</dbReference>
<proteinExistence type="predicted"/>
<dbReference type="Proteomes" id="UP000028668">
    <property type="component" value="Segment"/>
</dbReference>
<name>A0A076G7S1_BPMCO</name>
<sequence length="836" mass="87667">MTEPEGEIPDWVRNVPRQVRKLPPNNQWEGISEEMMQQLRGQLLESILSAVVQAIRGLFVPGPFGSAAEQLEQWAQGLGAEIIAKIYELTGINLSSWDAFLESLSDGKGIDLPFVGNALNALSAFFGGIDWENPPSPGEVWRAVVAAFIQPLNLLLGPNSPLNPAKLNENLWPLGAFPSDSVAGGGGWTFDSSMTRTAGSTGSVKVVADGTMKALLGIPAAVVEDQQVDLSVFVKWADYVGTAAPIQLQVAEYSGVGASASRVGETVVVSLGPSTPAGGWSELAGTYTVPEGVDEIRPRLVVTQGATAGTFHFDDVVGRNKLILDWIANLPEQLQDLLGRIQALIDSVVQAFTGANSLGNKLEEFLFALSNIRPENIVGVLGPGTIGEAIEKLVDQLVSGIVGEDGEGAGLADLRELVEKISSQSWLGKAAFALLGKRDNKSLNAGLIRSERSNFNLSEINDSFTIAPGTARIAFDIIEESMPIGAISWIGWGIAGITEFYVYVYRIGNLNQPGGKAEQLWQSPNVVGVLEGTSSPGAYNRCPVDEPIAAEAGDLLAYVFVSVGGSHTIRGRSEDLPFDNSAAAPVGARGATHTLTEDPDALPEELTKDDIDWSNEVPWVGIAVDIGDGGAYRDPEQIQLNSATSLPIPNWCDRVDVIVLGKGGNAADGFAGFYGNAGSPGSYNEVTWVRGEHFTGTTILTYNGTAVSIPGFSVTGNNGANGVGQRLAVFGPPVGRGPGNHEYNGLKAVGGADQTTLGGNGTTPGGAANGGHWLGLYTQGGNGGKGRAWVQFRQEVVGEVISEPDDAPPDISGMEVEVVSSNTSSITLTISGAVDA</sequence>
<evidence type="ECO:0000313" key="2">
    <source>
        <dbReference type="Proteomes" id="UP000028668"/>
    </source>
</evidence>
<reference evidence="1" key="1">
    <citation type="submission" date="2014-05" db="EMBL/GenBank/DDBJ databases">
        <authorList>
            <person name="Pacey E."/>
            <person name="Bowman C.A."/>
            <person name="Russell D.A."/>
            <person name="Pope W.H."/>
            <person name="Jacobs-Sera D."/>
            <person name="Hendrix R.W."/>
            <person name="Hatfull G.F."/>
        </authorList>
    </citation>
    <scope>NUCLEOTIDE SEQUENCE [LARGE SCALE GENOMIC DNA]</scope>
</reference>
<evidence type="ECO:0000313" key="1">
    <source>
        <dbReference type="EMBL" id="AII28302.1"/>
    </source>
</evidence>
<protein>
    <submittedName>
        <fullName evidence="1">Minor tail protein</fullName>
    </submittedName>
</protein>
<dbReference type="EMBL" id="KJ829260">
    <property type="protein sequence ID" value="AII28302.1"/>
    <property type="molecule type" value="Genomic_DNA"/>
</dbReference>
<organism evidence="1 2">
    <name type="scientific">Mycobacterium phage YungJamal</name>
    <dbReference type="NCBI Taxonomy" id="1505226"/>
    <lineage>
        <taxon>Viruses</taxon>
        <taxon>Duplodnaviria</taxon>
        <taxon>Heunggongvirae</taxon>
        <taxon>Uroviricota</taxon>
        <taxon>Caudoviricetes</taxon>
        <taxon>Corndogvirus</taxon>
        <taxon>Mycobacterium phage Corndog</taxon>
    </lineage>
</organism>
<gene>
    <name evidence="1" type="primary">63</name>
    <name evidence="1" type="ORF">PBI_YUNGJAMAL_63</name>
</gene>
<accession>A0A076G7S1</accession>